<keyword evidence="2" id="KW-1185">Reference proteome</keyword>
<reference evidence="1" key="1">
    <citation type="submission" date="2021-09" db="EMBL/GenBank/DDBJ databases">
        <authorList>
            <person name="Smyrli M."/>
        </authorList>
    </citation>
    <scope>NUCLEOTIDE SEQUENCE</scope>
    <source>
        <strain evidence="1">LAR25</strain>
    </source>
</reference>
<evidence type="ECO:0000313" key="1">
    <source>
        <dbReference type="EMBL" id="MDE1207368.1"/>
    </source>
</evidence>
<comment type="caution">
    <text evidence="1">The sequence shown here is derived from an EMBL/GenBank/DDBJ whole genome shotgun (WGS) entry which is preliminary data.</text>
</comment>
<sequence>MLKEVLKLEGVQELTKKQQKSLNGGQKCEQKYEPMSVFEQESGQQLCMRRCRPSFLGIGLGEWSEWEHNVLC</sequence>
<accession>A0A9X4IM79</accession>
<dbReference type="RefSeq" id="WP_274640455.1">
    <property type="nucleotide sequence ID" value="NZ_JAIWJY010000007.1"/>
</dbReference>
<dbReference type="AlphaFoldDB" id="A0A9X4IM79"/>
<dbReference type="Proteomes" id="UP001149303">
    <property type="component" value="Unassembled WGS sequence"/>
</dbReference>
<evidence type="ECO:0000313" key="2">
    <source>
        <dbReference type="Proteomes" id="UP001149303"/>
    </source>
</evidence>
<organism evidence="1 2">
    <name type="scientific">Tenacibaculum larymnensis</name>
    <dbReference type="NCBI Taxonomy" id="2878201"/>
    <lineage>
        <taxon>Bacteria</taxon>
        <taxon>Pseudomonadati</taxon>
        <taxon>Bacteroidota</taxon>
        <taxon>Flavobacteriia</taxon>
        <taxon>Flavobacteriales</taxon>
        <taxon>Flavobacteriaceae</taxon>
        <taxon>Tenacibaculum</taxon>
    </lineage>
</organism>
<dbReference type="EMBL" id="JAIWJY010000007">
    <property type="protein sequence ID" value="MDE1207368.1"/>
    <property type="molecule type" value="Genomic_DNA"/>
</dbReference>
<name>A0A9X4IM79_9FLAO</name>
<gene>
    <name evidence="1" type="ORF">LCI24_11260</name>
</gene>
<protein>
    <submittedName>
        <fullName evidence="1">Uncharacterized protein</fullName>
    </submittedName>
</protein>
<proteinExistence type="predicted"/>